<dbReference type="OrthoDB" id="3016221at2759"/>
<dbReference type="Proteomes" id="UP000799118">
    <property type="component" value="Unassembled WGS sequence"/>
</dbReference>
<feature type="region of interest" description="Disordered" evidence="1">
    <location>
        <begin position="1"/>
        <end position="22"/>
    </location>
</feature>
<evidence type="ECO:0000313" key="4">
    <source>
        <dbReference type="Proteomes" id="UP000799118"/>
    </source>
</evidence>
<dbReference type="Pfam" id="PF18758">
    <property type="entry name" value="KDZ"/>
    <property type="match status" value="1"/>
</dbReference>
<feature type="domain" description="CxC2-like cysteine cluster KDZ transposase-associated" evidence="2">
    <location>
        <begin position="139"/>
        <end position="238"/>
    </location>
</feature>
<evidence type="ECO:0000259" key="2">
    <source>
        <dbReference type="Pfam" id="PF18803"/>
    </source>
</evidence>
<keyword evidence="4" id="KW-1185">Reference proteome</keyword>
<dbReference type="Pfam" id="PF18803">
    <property type="entry name" value="CxC2"/>
    <property type="match status" value="1"/>
</dbReference>
<dbReference type="EMBL" id="ML769579">
    <property type="protein sequence ID" value="KAE9393142.1"/>
    <property type="molecule type" value="Genomic_DNA"/>
</dbReference>
<dbReference type="InterPro" id="IPR041457">
    <property type="entry name" value="CxC2_KDZ-assoc"/>
</dbReference>
<feature type="compositionally biased region" description="Polar residues" evidence="1">
    <location>
        <begin position="1"/>
        <end position="13"/>
    </location>
</feature>
<protein>
    <recommendedName>
        <fullName evidence="2">CxC2-like cysteine cluster KDZ transposase-associated domain-containing protein</fullName>
    </recommendedName>
</protein>
<evidence type="ECO:0000313" key="3">
    <source>
        <dbReference type="EMBL" id="KAE9393142.1"/>
    </source>
</evidence>
<name>A0A6A4H4P2_9AGAR</name>
<evidence type="ECO:0000256" key="1">
    <source>
        <dbReference type="SAM" id="MobiDB-lite"/>
    </source>
</evidence>
<sequence length="1098" mass="125167">MANPSAPSATTSLPTPIGVAPIPITPAAATESEIPTEVPTSEEVPKPSQSTQALLDMVELLPDLTRYFVNHAHNARAASLCSCGRGKCIVSCQDCSFYEAACGECFIDSHRCMPFHWARVWDEQRGFFVRSDISVLREGYAIQLGHHNGICPNSLPPMKFVVMHSNGVHGTRISFCDCFGSNSHIEQLMKGKLFPGSSTDPISAFTFTVLKQYDLHSLQAKISAYNYCFTLRRLTDNIFTHLVNDLYQSFMRIAQVFRFLKAKLRLGQTHGIDEHFPHRPPGSLVVYCPQCPRPGENMGGPWWHTPRWLRHLKQLRATYDGNHQTNQFFKNTDPFDKSLFGGLSYFPEATEYLKFLESLGAISPEEYAAHCNHVKVIANQGCIQNQNCAKSGVVNTQCDHVFVMAMADMPNGESRYAVVDASNHHAFKLQGFGDGKTDNHRDEICFADSYDAMCSYYVYRGERFATSTYLEDQKEFVLKFEHGIPDLHIKGHKDDCMVIFGHPYHWCVAHFHGETAEYYWVELNQVGAYTRQMNDGHREDTIIAHHNDWNWCKTVNSAHHLSEALRYARLQMQTKGEFFKQLSQSTPWEQVSAWSRLSREPKEEKDSSGKKYFTSVYHRRPQAAPDLKALLEHLAAKDEASAKLGANPSSPSTLNVCSEFVLILSRLWLMFYRREIVDIRRRNRKNPDAMSVHDIEELRRQNIRLQKALRELRTRRAEIMPRISPLISCAVEKPDSPENEKLFLPSDLTLEEQVQYGVSALAREEITLRQAQAEEEVSKVKTIAKSITTMLQFRSKSIRGQGPKTRSEHDVANTFVKRDCHIVGYNYARKALICLGVFDPNDTHCPYPELKPEHTLRLNIDVKHRTGDSKRREGLLWTVGAASDLLTGIEPGDDLPVGLDENLVPIPLITPTKMTQRSSEYRKDSWLWTKGTRNMSLAELQAWELEGDRVQWFRAEAELYRWMEQFELKHAEFERTIWFFRTMGRVWDAMAQKALTPGSTAYAKHHSAIFTDLANDAEKSYKKIAHPDFIDLADGQILADAVAQWREKWLAWMTLLVCTPTVQGVSRVTNQSLVNAGYSSRIFGELSWSIMTCKLLIE</sequence>
<reference evidence="3" key="1">
    <citation type="journal article" date="2019" name="Environ. Microbiol.">
        <title>Fungal ecological strategies reflected in gene transcription - a case study of two litter decomposers.</title>
        <authorList>
            <person name="Barbi F."/>
            <person name="Kohler A."/>
            <person name="Barry K."/>
            <person name="Baskaran P."/>
            <person name="Daum C."/>
            <person name="Fauchery L."/>
            <person name="Ihrmark K."/>
            <person name="Kuo A."/>
            <person name="LaButti K."/>
            <person name="Lipzen A."/>
            <person name="Morin E."/>
            <person name="Grigoriev I.V."/>
            <person name="Henrissat B."/>
            <person name="Lindahl B."/>
            <person name="Martin F."/>
        </authorList>
    </citation>
    <scope>NUCLEOTIDE SEQUENCE</scope>
    <source>
        <strain evidence="3">JB14</strain>
    </source>
</reference>
<organism evidence="3 4">
    <name type="scientific">Gymnopus androsaceus JB14</name>
    <dbReference type="NCBI Taxonomy" id="1447944"/>
    <lineage>
        <taxon>Eukaryota</taxon>
        <taxon>Fungi</taxon>
        <taxon>Dikarya</taxon>
        <taxon>Basidiomycota</taxon>
        <taxon>Agaricomycotina</taxon>
        <taxon>Agaricomycetes</taxon>
        <taxon>Agaricomycetidae</taxon>
        <taxon>Agaricales</taxon>
        <taxon>Marasmiineae</taxon>
        <taxon>Omphalotaceae</taxon>
        <taxon>Gymnopus</taxon>
    </lineage>
</organism>
<accession>A0A6A4H4P2</accession>
<dbReference type="AlphaFoldDB" id="A0A6A4H4P2"/>
<proteinExistence type="predicted"/>
<dbReference type="InterPro" id="IPR040521">
    <property type="entry name" value="KDZ"/>
</dbReference>
<gene>
    <name evidence="3" type="ORF">BT96DRAFT_829641</name>
</gene>